<dbReference type="EMBL" id="CADIKI010000003">
    <property type="protein sequence ID" value="CAB3782613.1"/>
    <property type="molecule type" value="Genomic_DNA"/>
</dbReference>
<reference evidence="2 3" key="1">
    <citation type="submission" date="2020-04" db="EMBL/GenBank/DDBJ databases">
        <authorList>
            <person name="De Canck E."/>
        </authorList>
    </citation>
    <scope>NUCLEOTIDE SEQUENCE [LARGE SCALE GENOMIC DNA]</scope>
    <source>
        <strain evidence="2 3">LMG 27177</strain>
    </source>
</reference>
<evidence type="ECO:0000313" key="3">
    <source>
        <dbReference type="Proteomes" id="UP000494252"/>
    </source>
</evidence>
<gene>
    <name evidence="2" type="ORF">LMG27177_01311</name>
</gene>
<feature type="region of interest" description="Disordered" evidence="1">
    <location>
        <begin position="40"/>
        <end position="63"/>
    </location>
</feature>
<sequence>MTNAVAYRCGGSAGSRVQFDHRAPCFPFNCAHCEQRRGHQSAGSLGAPSTCVKKGQTGRKPFC</sequence>
<evidence type="ECO:0000313" key="2">
    <source>
        <dbReference type="EMBL" id="CAB3782613.1"/>
    </source>
</evidence>
<name>A0A6J5FP96_9BURK</name>
<protein>
    <submittedName>
        <fullName evidence="2">Uncharacterized protein</fullName>
    </submittedName>
</protein>
<accession>A0A6J5FP96</accession>
<dbReference type="Proteomes" id="UP000494252">
    <property type="component" value="Unassembled WGS sequence"/>
</dbReference>
<proteinExistence type="predicted"/>
<keyword evidence="3" id="KW-1185">Reference proteome</keyword>
<dbReference type="AlphaFoldDB" id="A0A6J5FP96"/>
<organism evidence="2 3">
    <name type="scientific">Paraburkholderia fynbosensis</name>
    <dbReference type="NCBI Taxonomy" id="1200993"/>
    <lineage>
        <taxon>Bacteria</taxon>
        <taxon>Pseudomonadati</taxon>
        <taxon>Pseudomonadota</taxon>
        <taxon>Betaproteobacteria</taxon>
        <taxon>Burkholderiales</taxon>
        <taxon>Burkholderiaceae</taxon>
        <taxon>Paraburkholderia</taxon>
    </lineage>
</organism>
<evidence type="ECO:0000256" key="1">
    <source>
        <dbReference type="SAM" id="MobiDB-lite"/>
    </source>
</evidence>